<keyword evidence="1" id="KW-0175">Coiled coil</keyword>
<dbReference type="AlphaFoldDB" id="A0AAN9KHY9"/>
<dbReference type="Proteomes" id="UP001359559">
    <property type="component" value="Unassembled WGS sequence"/>
</dbReference>
<proteinExistence type="predicted"/>
<comment type="caution">
    <text evidence="2">The sequence shown here is derived from an EMBL/GenBank/DDBJ whole genome shotgun (WGS) entry which is preliminary data.</text>
</comment>
<accession>A0AAN9KHY9</accession>
<evidence type="ECO:0000313" key="2">
    <source>
        <dbReference type="EMBL" id="KAK7317955.1"/>
    </source>
</evidence>
<dbReference type="EMBL" id="JAYKXN010000001">
    <property type="protein sequence ID" value="KAK7317955.1"/>
    <property type="molecule type" value="Genomic_DNA"/>
</dbReference>
<keyword evidence="3" id="KW-1185">Reference proteome</keyword>
<feature type="coiled-coil region" evidence="1">
    <location>
        <begin position="112"/>
        <end position="139"/>
    </location>
</feature>
<reference evidence="2 3" key="1">
    <citation type="submission" date="2024-01" db="EMBL/GenBank/DDBJ databases">
        <title>The genomes of 5 underutilized Papilionoideae crops provide insights into root nodulation and disease resistance.</title>
        <authorList>
            <person name="Yuan L."/>
        </authorList>
    </citation>
    <scope>NUCLEOTIDE SEQUENCE [LARGE SCALE GENOMIC DNA]</scope>
    <source>
        <strain evidence="2">LY-2023</strain>
        <tissue evidence="2">Leaf</tissue>
    </source>
</reference>
<name>A0AAN9KHY9_CLITE</name>
<gene>
    <name evidence="2" type="ORF">RJT34_02610</name>
</gene>
<sequence>MAMKIYSNPLHVEATYAEPVIEESINMVKDELEDVKETFEAILEEFEKNKKDIFLKVDETLNVFLKKEKDIRKTITDRHLKFEEQPKMAMKIDSDPLHLEAIYAEPVNEESINMVKAKLEDVEETFKTILEEFEKNEKDIFLKAYETLDEFLRKKKDVD</sequence>
<evidence type="ECO:0000256" key="1">
    <source>
        <dbReference type="SAM" id="Coils"/>
    </source>
</evidence>
<protein>
    <submittedName>
        <fullName evidence="2">Uncharacterized protein</fullName>
    </submittedName>
</protein>
<organism evidence="2 3">
    <name type="scientific">Clitoria ternatea</name>
    <name type="common">Butterfly pea</name>
    <dbReference type="NCBI Taxonomy" id="43366"/>
    <lineage>
        <taxon>Eukaryota</taxon>
        <taxon>Viridiplantae</taxon>
        <taxon>Streptophyta</taxon>
        <taxon>Embryophyta</taxon>
        <taxon>Tracheophyta</taxon>
        <taxon>Spermatophyta</taxon>
        <taxon>Magnoliopsida</taxon>
        <taxon>eudicotyledons</taxon>
        <taxon>Gunneridae</taxon>
        <taxon>Pentapetalae</taxon>
        <taxon>rosids</taxon>
        <taxon>fabids</taxon>
        <taxon>Fabales</taxon>
        <taxon>Fabaceae</taxon>
        <taxon>Papilionoideae</taxon>
        <taxon>50 kb inversion clade</taxon>
        <taxon>NPAAA clade</taxon>
        <taxon>indigoferoid/millettioid clade</taxon>
        <taxon>Phaseoleae</taxon>
        <taxon>Clitoria</taxon>
    </lineage>
</organism>
<evidence type="ECO:0000313" key="3">
    <source>
        <dbReference type="Proteomes" id="UP001359559"/>
    </source>
</evidence>